<keyword evidence="3" id="KW-0805">Transcription regulation</keyword>
<dbReference type="PANTHER" id="PTHR35807">
    <property type="entry name" value="TRANSCRIPTIONAL REGULATOR REDD-RELATED"/>
    <property type="match status" value="1"/>
</dbReference>
<dbReference type="Pfam" id="PF13424">
    <property type="entry name" value="TPR_12"/>
    <property type="match status" value="1"/>
</dbReference>
<feature type="domain" description="OmpR/PhoB-type" evidence="9">
    <location>
        <begin position="1"/>
        <end position="92"/>
    </location>
</feature>
<dbReference type="InterPro" id="IPR011990">
    <property type="entry name" value="TPR-like_helical_dom_sf"/>
</dbReference>
<dbReference type="Gene3D" id="1.10.10.10">
    <property type="entry name" value="Winged helix-like DNA-binding domain superfamily/Winged helix DNA-binding domain"/>
    <property type="match status" value="1"/>
</dbReference>
<evidence type="ECO:0000256" key="1">
    <source>
        <dbReference type="ARBA" id="ARBA00005820"/>
    </source>
</evidence>
<dbReference type="SUPFAM" id="SSF52540">
    <property type="entry name" value="P-loop containing nucleoside triphosphate hydrolases"/>
    <property type="match status" value="1"/>
</dbReference>
<dbReference type="GO" id="GO:0000160">
    <property type="term" value="P:phosphorelay signal transduction system"/>
    <property type="evidence" value="ECO:0007669"/>
    <property type="project" value="UniProtKB-KW"/>
</dbReference>
<protein>
    <submittedName>
        <fullName evidence="10">Tetratricopeptide repeat protein</fullName>
    </submittedName>
</protein>
<evidence type="ECO:0000256" key="3">
    <source>
        <dbReference type="ARBA" id="ARBA00023015"/>
    </source>
</evidence>
<evidence type="ECO:0000256" key="7">
    <source>
        <dbReference type="PROSITE-ProRule" id="PRU01091"/>
    </source>
</evidence>
<evidence type="ECO:0000256" key="6">
    <source>
        <dbReference type="PROSITE-ProRule" id="PRU00339"/>
    </source>
</evidence>
<feature type="region of interest" description="Disordered" evidence="8">
    <location>
        <begin position="274"/>
        <end position="304"/>
    </location>
</feature>
<gene>
    <name evidence="10" type="ORF">H4N64_24415</name>
</gene>
<dbReference type="Pfam" id="PF13191">
    <property type="entry name" value="AAA_16"/>
    <property type="match status" value="1"/>
</dbReference>
<dbReference type="Pfam" id="PF03704">
    <property type="entry name" value="BTAD"/>
    <property type="match status" value="1"/>
</dbReference>
<dbReference type="Proteomes" id="UP000584670">
    <property type="component" value="Unassembled WGS sequence"/>
</dbReference>
<evidence type="ECO:0000259" key="9">
    <source>
        <dbReference type="PROSITE" id="PS51755"/>
    </source>
</evidence>
<dbReference type="GO" id="GO:0003677">
    <property type="term" value="F:DNA binding"/>
    <property type="evidence" value="ECO:0007669"/>
    <property type="project" value="UniProtKB-UniRule"/>
</dbReference>
<dbReference type="AlphaFoldDB" id="A0A7X1MAZ9"/>
<dbReference type="PANTHER" id="PTHR35807:SF1">
    <property type="entry name" value="TRANSCRIPTIONAL REGULATOR REDD"/>
    <property type="match status" value="1"/>
</dbReference>
<dbReference type="InterPro" id="IPR036388">
    <property type="entry name" value="WH-like_DNA-bd_sf"/>
</dbReference>
<reference evidence="10 11" key="1">
    <citation type="submission" date="2020-08" db="EMBL/GenBank/DDBJ databases">
        <title>Streptomyces sp. PSKA01 genome sequencing and assembly.</title>
        <authorList>
            <person name="Mandal S."/>
            <person name="Maiti P.K."/>
            <person name="Das P."/>
        </authorList>
    </citation>
    <scope>NUCLEOTIDE SEQUENCE [LARGE SCALE GENOMIC DNA]</scope>
    <source>
        <strain evidence="10 11">PSKA01</strain>
    </source>
</reference>
<keyword evidence="6" id="KW-0802">TPR repeat</keyword>
<proteinExistence type="inferred from homology"/>
<dbReference type="InterPro" id="IPR005158">
    <property type="entry name" value="BTAD"/>
</dbReference>
<accession>A0A7X1MAZ9</accession>
<evidence type="ECO:0000256" key="5">
    <source>
        <dbReference type="ARBA" id="ARBA00023163"/>
    </source>
</evidence>
<evidence type="ECO:0000256" key="8">
    <source>
        <dbReference type="SAM" id="MobiDB-lite"/>
    </source>
</evidence>
<evidence type="ECO:0000256" key="2">
    <source>
        <dbReference type="ARBA" id="ARBA00023012"/>
    </source>
</evidence>
<organism evidence="10 11">
    <name type="scientific">Streptomyces cupreus</name>
    <dbReference type="NCBI Taxonomy" id="2759956"/>
    <lineage>
        <taxon>Bacteria</taxon>
        <taxon>Bacillati</taxon>
        <taxon>Actinomycetota</taxon>
        <taxon>Actinomycetes</taxon>
        <taxon>Kitasatosporales</taxon>
        <taxon>Streptomycetaceae</taxon>
        <taxon>Streptomyces</taxon>
    </lineage>
</organism>
<dbReference type="InterPro" id="IPR001867">
    <property type="entry name" value="OmpR/PhoB-type_DNA-bd"/>
</dbReference>
<dbReference type="SUPFAM" id="SSF48452">
    <property type="entry name" value="TPR-like"/>
    <property type="match status" value="2"/>
</dbReference>
<dbReference type="InterPro" id="IPR051677">
    <property type="entry name" value="AfsR-DnrI-RedD_regulator"/>
</dbReference>
<dbReference type="GO" id="GO:0006355">
    <property type="term" value="P:regulation of DNA-templated transcription"/>
    <property type="evidence" value="ECO:0007669"/>
    <property type="project" value="InterPro"/>
</dbReference>
<feature type="DNA-binding region" description="OmpR/PhoB-type" evidence="7">
    <location>
        <begin position="1"/>
        <end position="92"/>
    </location>
</feature>
<dbReference type="PRINTS" id="PR00364">
    <property type="entry name" value="DISEASERSIST"/>
</dbReference>
<dbReference type="InterPro" id="IPR016032">
    <property type="entry name" value="Sig_transdc_resp-reg_C-effctor"/>
</dbReference>
<dbReference type="Gene3D" id="1.25.40.10">
    <property type="entry name" value="Tetratricopeptide repeat domain"/>
    <property type="match status" value="2"/>
</dbReference>
<evidence type="ECO:0000256" key="4">
    <source>
        <dbReference type="ARBA" id="ARBA00023125"/>
    </source>
</evidence>
<dbReference type="InterPro" id="IPR027417">
    <property type="entry name" value="P-loop_NTPase"/>
</dbReference>
<keyword evidence="4 7" id="KW-0238">DNA-binding</keyword>
<comment type="similarity">
    <text evidence="1">Belongs to the AfsR/DnrI/RedD regulatory family.</text>
</comment>
<dbReference type="Gene3D" id="3.40.50.300">
    <property type="entry name" value="P-loop containing nucleotide triphosphate hydrolases"/>
    <property type="match status" value="1"/>
</dbReference>
<dbReference type="InterPro" id="IPR041664">
    <property type="entry name" value="AAA_16"/>
</dbReference>
<dbReference type="PROSITE" id="PS51755">
    <property type="entry name" value="OMPR_PHOB"/>
    <property type="match status" value="1"/>
</dbReference>
<keyword evidence="5" id="KW-0804">Transcription</keyword>
<sequence length="974" mass="106685">MGPLAVRRAGADLDLGPPKRRVLVVRLLLEEGRAVSIDRLCEDLWAGRPPSGAVASLQANVSRIRSVLEPRRLPHGKAGLLVRESRGYALRVPRESLDTVQFEHGVRQAAHALARGRVRDARREVERALTLWRGTPLEDARDYPFATRYAAQMEAAWGAAEELHICTLVHDAAPQLAVTAAEALTARQPLREVAWSLLMCALYLTGRHADALARFEQLRAYLSSELGLLPGPRIRGLQEAILRHDFAFIKRMAQPGFALGHDQPELHVGFTPEAHGEARPAADVAPAAVGPPGPDPLTAQSEPNDRLERPAMARPAQLPADSAFFTGRQAELDLLHDLLPDAERGGTAPSITVIGGVPGVGKTTLALHFAHQVSDRFPDGQLFVDLNGFGADGPAMDPEEALHGFLTALGVSLVSLPSARGARTALLRTLLARLRVLIVLDNARDENQVRPLLPAAPGCMAIVTSRNQLHGLVTMEGVQALNLDVPPVSEGREVLTRRLGAIRVRDEPQAVEEIISSCARLPLALAIAAARATLHPGFSLRSLADEMRATKSSLDAWSGTDDTADVRTVFSWSYQALTPPAARLFRLLALHPGPDVSTAAAASLAGLLPSTTRRLLTELTRTRMINETRVGRFVFHDLLKTYARELTQQHETNELRDEASRRMYNHYLHTASAGDPRLGHDVHNITEPSDPVTPERFVGLDEMMRWYCTEERVLQACLRQEAETGLDSYACQLAWPLYSYLTTQGRSFEAIAVLSVALAAAERGADSAEQSRLHRAMAASLGRMHQHEEAFQHLDTAEALVRAQDVERARVHLEFAALPHNAGQDYAALLRSLEALRLAEQSQDRLLEAESCNAVGWSLTLLGRHLEALPYCRRSVECFRPLDVPQHEAYAWASLGHVRHHLRDYEAAVDCYRTALDLMTETGDAYTAVGTLLRLGDTHLHAGDRETARAVWQRARQLVAGRPEAPPSRISSGG</sequence>
<dbReference type="SUPFAM" id="SSF46894">
    <property type="entry name" value="C-terminal effector domain of the bipartite response regulators"/>
    <property type="match status" value="1"/>
</dbReference>
<dbReference type="CDD" id="cd15831">
    <property type="entry name" value="BTAD"/>
    <property type="match status" value="1"/>
</dbReference>
<keyword evidence="2" id="KW-0902">Two-component regulatory system</keyword>
<feature type="repeat" description="TPR" evidence="6">
    <location>
        <begin position="889"/>
        <end position="922"/>
    </location>
</feature>
<comment type="caution">
    <text evidence="10">The sequence shown here is derived from an EMBL/GenBank/DDBJ whole genome shotgun (WGS) entry which is preliminary data.</text>
</comment>
<evidence type="ECO:0000313" key="11">
    <source>
        <dbReference type="Proteomes" id="UP000584670"/>
    </source>
</evidence>
<dbReference type="SMART" id="SM00862">
    <property type="entry name" value="Trans_reg_C"/>
    <property type="match status" value="1"/>
</dbReference>
<dbReference type="InterPro" id="IPR019734">
    <property type="entry name" value="TPR_rpt"/>
</dbReference>
<name>A0A7X1MAZ9_9ACTN</name>
<evidence type="ECO:0000313" key="10">
    <source>
        <dbReference type="EMBL" id="MBC2904687.1"/>
    </source>
</evidence>
<keyword evidence="11" id="KW-1185">Reference proteome</keyword>
<dbReference type="EMBL" id="JACMSF010000028">
    <property type="protein sequence ID" value="MBC2904687.1"/>
    <property type="molecule type" value="Genomic_DNA"/>
</dbReference>
<dbReference type="SMART" id="SM00028">
    <property type="entry name" value="TPR"/>
    <property type="match status" value="5"/>
</dbReference>
<dbReference type="SMART" id="SM01043">
    <property type="entry name" value="BTAD"/>
    <property type="match status" value="1"/>
</dbReference>
<dbReference type="PROSITE" id="PS50005">
    <property type="entry name" value="TPR"/>
    <property type="match status" value="1"/>
</dbReference>